<dbReference type="SUPFAM" id="SSF52540">
    <property type="entry name" value="P-loop containing nucleoside triphosphate hydrolases"/>
    <property type="match status" value="1"/>
</dbReference>
<evidence type="ECO:0000259" key="6">
    <source>
        <dbReference type="PROSITE" id="PS51198"/>
    </source>
</evidence>
<comment type="caution">
    <text evidence="7">The sequence shown here is derived from an EMBL/GenBank/DDBJ whole genome shotgun (WGS) entry which is preliminary data.</text>
</comment>
<dbReference type="InterPro" id="IPR027417">
    <property type="entry name" value="P-loop_NTPase"/>
</dbReference>
<evidence type="ECO:0000256" key="5">
    <source>
        <dbReference type="PROSITE-ProRule" id="PRU00560"/>
    </source>
</evidence>
<organism evidence="7 8">
    <name type="scientific">Rossellomorea oryzaecorticis</name>
    <dbReference type="NCBI Taxonomy" id="1396505"/>
    <lineage>
        <taxon>Bacteria</taxon>
        <taxon>Bacillati</taxon>
        <taxon>Bacillota</taxon>
        <taxon>Bacilli</taxon>
        <taxon>Bacillales</taxon>
        <taxon>Bacillaceae</taxon>
        <taxon>Rossellomorea</taxon>
    </lineage>
</organism>
<dbReference type="InterPro" id="IPR048228">
    <property type="entry name" value="HelD_bacillota"/>
</dbReference>
<evidence type="ECO:0000313" key="8">
    <source>
        <dbReference type="Proteomes" id="UP001628668"/>
    </source>
</evidence>
<keyword evidence="8" id="KW-1185">Reference proteome</keyword>
<evidence type="ECO:0000256" key="2">
    <source>
        <dbReference type="ARBA" id="ARBA00022801"/>
    </source>
</evidence>
<keyword evidence="2 5" id="KW-0378">Hydrolase</keyword>
<keyword evidence="4 5" id="KW-0067">ATP-binding</keyword>
<feature type="domain" description="UvrD-like helicase ATP-binding" evidence="6">
    <location>
        <begin position="199"/>
        <end position="596"/>
    </location>
</feature>
<evidence type="ECO:0000256" key="3">
    <source>
        <dbReference type="ARBA" id="ARBA00022806"/>
    </source>
</evidence>
<name>A0ABW8VSX4_9BACI</name>
<evidence type="ECO:0000313" key="7">
    <source>
        <dbReference type="EMBL" id="MFL8936579.1"/>
    </source>
</evidence>
<dbReference type="Gene3D" id="3.40.50.300">
    <property type="entry name" value="P-loop containing nucleotide triphosphate hydrolases"/>
    <property type="match status" value="3"/>
</dbReference>
<sequence>MTKESALHPDFPNESERLEFTKRYIDVVIETSQSSKEKYKENMEKAFGDVDWGESSAAYIDILTNSSFFEMSKEELESLLKAKNKPYFARIDFKTQGSDRTEKHYIGKTSLYQRENQEQIIVDWRSPIANLYYEGRIGDVSYEAEGETYEGDLSLKRQYMIEEGRLEEIRDIDLTTTDELLQDSLAKSSSNRLTEIISTIQEEQNRIIRADLNRPIIVQGAAGSGKTTIALHRISYFIYNYKQHFDPRQLMILAPSNLFIDYISEALPELGVEKVRQTTFSDYVMTCLEKKLKLVEDDKLIRLIERNHEIEVKKASWISGFKGSKTFRRILDHYIEEIEKRFYPSQDFYVDKYKLYSAKKFTHLFKEEYTYMPVYRRIEKLKSLLQGYVRSNKKQMIEKVETFFDEKIEKALYQRAGAGNRKEYISKALDKKAERLEEVKKAVRTSVTQYMKQFEKKNLEQYYSELFSDPDRLVEYSRGELDLHQAEDLCFYTMSLLMKKKYEVEDLAPLLYLQTHLFGIDKFYKAKNIVIDEAQDYSYMQLYTLKRALETDMFTLVGDLAQGIHSYRGLQAWEPVYKEVFPRATYTELQKSYRTTIEIMEEANKLLSLLPNEFPKVNPVVRHGDAPCSIMYEEAGELAEIIGGIVSKGKEEGFQTFAVIGKSMKDCRQIYKILNEKMPGKIKLLEEQESIPKDRIVVVPSYLSKGLEFDVVMITVIDEVFSSGNELDIKLQYVAMTRPLHRLSFIGKSMGQFINR</sequence>
<dbReference type="PANTHER" id="PTHR11070">
    <property type="entry name" value="UVRD / RECB / PCRA DNA HELICASE FAMILY MEMBER"/>
    <property type="match status" value="1"/>
</dbReference>
<dbReference type="EMBL" id="JBJOSA010000004">
    <property type="protein sequence ID" value="MFL8936579.1"/>
    <property type="molecule type" value="Genomic_DNA"/>
</dbReference>
<evidence type="ECO:0000256" key="4">
    <source>
        <dbReference type="ARBA" id="ARBA00022840"/>
    </source>
</evidence>
<dbReference type="PROSITE" id="PS51198">
    <property type="entry name" value="UVRD_HELICASE_ATP_BIND"/>
    <property type="match status" value="1"/>
</dbReference>
<gene>
    <name evidence="7" type="primary">helD</name>
    <name evidence="7" type="ORF">ACKA06_07205</name>
</gene>
<dbReference type="InterPro" id="IPR014016">
    <property type="entry name" value="UvrD-like_ATP-bd"/>
</dbReference>
<protein>
    <submittedName>
        <fullName evidence="7">RNA polymerase recycling motor HelD</fullName>
    </submittedName>
</protein>
<dbReference type="Pfam" id="PF00580">
    <property type="entry name" value="UvrD-helicase"/>
    <property type="match status" value="1"/>
</dbReference>
<dbReference type="InterPro" id="IPR000212">
    <property type="entry name" value="DNA_helicase_UvrD/REP"/>
</dbReference>
<accession>A0ABW8VSX4</accession>
<dbReference type="InterPro" id="IPR013986">
    <property type="entry name" value="DExx_box_DNA_helicase_dom_sf"/>
</dbReference>
<dbReference type="NCBIfam" id="NF041464">
    <property type="entry name" value="HelD_BACSU"/>
    <property type="match status" value="1"/>
</dbReference>
<dbReference type="PANTHER" id="PTHR11070:SF17">
    <property type="entry name" value="DNA HELICASE IV"/>
    <property type="match status" value="1"/>
</dbReference>
<dbReference type="RefSeq" id="WP_411159351.1">
    <property type="nucleotide sequence ID" value="NZ_JBJOSA010000004.1"/>
</dbReference>
<keyword evidence="3 5" id="KW-0347">Helicase</keyword>
<evidence type="ECO:0000256" key="1">
    <source>
        <dbReference type="ARBA" id="ARBA00022741"/>
    </source>
</evidence>
<proteinExistence type="predicted"/>
<reference evidence="7 8" key="1">
    <citation type="submission" date="2024-12" db="EMBL/GenBank/DDBJ databases">
        <authorList>
            <person name="Li X."/>
            <person name="Zhang D."/>
        </authorList>
    </citation>
    <scope>NUCLEOTIDE SEQUENCE [LARGE SCALE GENOMIC DNA]</scope>
    <source>
        <strain evidence="7 8">JCM19602</strain>
    </source>
</reference>
<dbReference type="Gene3D" id="1.10.10.160">
    <property type="match status" value="1"/>
</dbReference>
<keyword evidence="1 5" id="KW-0547">Nucleotide-binding</keyword>
<feature type="binding site" evidence="5">
    <location>
        <begin position="220"/>
        <end position="227"/>
    </location>
    <ligand>
        <name>ATP</name>
        <dbReference type="ChEBI" id="CHEBI:30616"/>
    </ligand>
</feature>
<dbReference type="Proteomes" id="UP001628668">
    <property type="component" value="Unassembled WGS sequence"/>
</dbReference>